<evidence type="ECO:0000256" key="3">
    <source>
        <dbReference type="ARBA" id="ARBA00022692"/>
    </source>
</evidence>
<dbReference type="PANTHER" id="PTHR43427:SF6">
    <property type="entry name" value="CHLORIDE CHANNEL PROTEIN CLC-E"/>
    <property type="match status" value="1"/>
</dbReference>
<dbReference type="PROSITE" id="PS51371">
    <property type="entry name" value="CBS"/>
    <property type="match status" value="2"/>
</dbReference>
<evidence type="ECO:0000256" key="8">
    <source>
        <dbReference type="ARBA" id="ARBA00023214"/>
    </source>
</evidence>
<name>A0A1W1XJQ2_9BACT</name>
<dbReference type="Pfam" id="PF00571">
    <property type="entry name" value="CBS"/>
    <property type="match status" value="2"/>
</dbReference>
<dbReference type="Pfam" id="PF00654">
    <property type="entry name" value="Voltage_CLC"/>
    <property type="match status" value="1"/>
</dbReference>
<evidence type="ECO:0000313" key="14">
    <source>
        <dbReference type="Proteomes" id="UP000192783"/>
    </source>
</evidence>
<dbReference type="Gene3D" id="3.10.580.10">
    <property type="entry name" value="CBS-domain"/>
    <property type="match status" value="1"/>
</dbReference>
<accession>A0A1W1XJQ2</accession>
<keyword evidence="8" id="KW-0868">Chloride</keyword>
<dbReference type="InterPro" id="IPR000644">
    <property type="entry name" value="CBS_dom"/>
</dbReference>
<dbReference type="Proteomes" id="UP000192783">
    <property type="component" value="Unassembled WGS sequence"/>
</dbReference>
<gene>
    <name evidence="13" type="ORF">SAMN02746041_01823</name>
</gene>
<dbReference type="PRINTS" id="PR00762">
    <property type="entry name" value="CLCHANNEL"/>
</dbReference>
<sequence>MEAVALPGAYRLVGMGSVAAGTTHASITAILILFELTGDYKIILPMMPACIVSTVVARRFQRASIYPLKLIRRGVDLSAGKELNVLTSLRVADSMNRRVETVPEAATFRDLKQKLLDSPYQNHPVVNGSGEVTGILSFQDIRTHILDDTLEDLVRIRDVSRSPTATLTPTDNLHTAMTLMDRHNQEMLPVVSAPGSRRLIGVLSRSDILRDYNHAILHETARKSPDAPKAG</sequence>
<evidence type="ECO:0000256" key="1">
    <source>
        <dbReference type="ARBA" id="ARBA00004141"/>
    </source>
</evidence>
<feature type="domain" description="CBS" evidence="12">
    <location>
        <begin position="159"/>
        <end position="220"/>
    </location>
</feature>
<evidence type="ECO:0000256" key="6">
    <source>
        <dbReference type="ARBA" id="ARBA00023136"/>
    </source>
</evidence>
<comment type="subcellular location">
    <subcellularLocation>
        <location evidence="1">Membrane</location>
        <topology evidence="1">Multi-pass membrane protein</topology>
    </subcellularLocation>
</comment>
<dbReference type="SUPFAM" id="SSF81340">
    <property type="entry name" value="Clc chloride channel"/>
    <property type="match status" value="1"/>
</dbReference>
<dbReference type="InterPro" id="IPR014743">
    <property type="entry name" value="Cl-channel_core"/>
</dbReference>
<feature type="domain" description="CBS" evidence="12">
    <location>
        <begin position="95"/>
        <end position="153"/>
    </location>
</feature>
<evidence type="ECO:0000256" key="9">
    <source>
        <dbReference type="ARBA" id="ARBA00023303"/>
    </source>
</evidence>
<dbReference type="InterPro" id="IPR001807">
    <property type="entry name" value="ClC"/>
</dbReference>
<evidence type="ECO:0000256" key="2">
    <source>
        <dbReference type="ARBA" id="ARBA00022448"/>
    </source>
</evidence>
<organism evidence="13 14">
    <name type="scientific">Desulfacinum hydrothermale DSM 13146</name>
    <dbReference type="NCBI Taxonomy" id="1121390"/>
    <lineage>
        <taxon>Bacteria</taxon>
        <taxon>Pseudomonadati</taxon>
        <taxon>Thermodesulfobacteriota</taxon>
        <taxon>Syntrophobacteria</taxon>
        <taxon>Syntrophobacterales</taxon>
        <taxon>Syntrophobacteraceae</taxon>
        <taxon>Desulfacinum</taxon>
    </lineage>
</organism>
<evidence type="ECO:0000256" key="4">
    <source>
        <dbReference type="ARBA" id="ARBA00022989"/>
    </source>
</evidence>
<keyword evidence="6 11" id="KW-0472">Membrane</keyword>
<dbReference type="SUPFAM" id="SSF54631">
    <property type="entry name" value="CBS-domain pair"/>
    <property type="match status" value="1"/>
</dbReference>
<evidence type="ECO:0000313" key="13">
    <source>
        <dbReference type="EMBL" id="SMC23728.1"/>
    </source>
</evidence>
<evidence type="ECO:0000256" key="11">
    <source>
        <dbReference type="SAM" id="Phobius"/>
    </source>
</evidence>
<dbReference type="PANTHER" id="PTHR43427">
    <property type="entry name" value="CHLORIDE CHANNEL PROTEIN CLC-E"/>
    <property type="match status" value="1"/>
</dbReference>
<evidence type="ECO:0000256" key="10">
    <source>
        <dbReference type="PROSITE-ProRule" id="PRU00703"/>
    </source>
</evidence>
<keyword evidence="9" id="KW-0407">Ion channel</keyword>
<dbReference type="GO" id="GO:0005254">
    <property type="term" value="F:chloride channel activity"/>
    <property type="evidence" value="ECO:0007669"/>
    <property type="project" value="UniProtKB-KW"/>
</dbReference>
<keyword evidence="7" id="KW-0869">Chloride channel</keyword>
<keyword evidence="5" id="KW-0406">Ion transport</keyword>
<keyword evidence="3 11" id="KW-0812">Transmembrane</keyword>
<dbReference type="InterPro" id="IPR050368">
    <property type="entry name" value="ClC-type_chloride_channel"/>
</dbReference>
<protein>
    <submittedName>
        <fullName evidence="13">CBS domain-containing protein</fullName>
    </submittedName>
</protein>
<keyword evidence="14" id="KW-1185">Reference proteome</keyword>
<evidence type="ECO:0000256" key="5">
    <source>
        <dbReference type="ARBA" id="ARBA00023065"/>
    </source>
</evidence>
<feature type="transmembrane region" description="Helical" evidence="11">
    <location>
        <begin position="12"/>
        <end position="34"/>
    </location>
</feature>
<dbReference type="SMART" id="SM00116">
    <property type="entry name" value="CBS"/>
    <property type="match status" value="2"/>
</dbReference>
<reference evidence="13 14" key="1">
    <citation type="submission" date="2017-04" db="EMBL/GenBank/DDBJ databases">
        <authorList>
            <person name="Afonso C.L."/>
            <person name="Miller P.J."/>
            <person name="Scott M.A."/>
            <person name="Spackman E."/>
            <person name="Goraichik I."/>
            <person name="Dimitrov K.M."/>
            <person name="Suarez D.L."/>
            <person name="Swayne D.E."/>
        </authorList>
    </citation>
    <scope>NUCLEOTIDE SEQUENCE [LARGE SCALE GENOMIC DNA]</scope>
    <source>
        <strain evidence="13 14">DSM 13146</strain>
    </source>
</reference>
<dbReference type="GO" id="GO:0034707">
    <property type="term" value="C:chloride channel complex"/>
    <property type="evidence" value="ECO:0007669"/>
    <property type="project" value="UniProtKB-KW"/>
</dbReference>
<keyword evidence="10" id="KW-0129">CBS domain</keyword>
<evidence type="ECO:0000256" key="7">
    <source>
        <dbReference type="ARBA" id="ARBA00023173"/>
    </source>
</evidence>
<proteinExistence type="predicted"/>
<evidence type="ECO:0000259" key="12">
    <source>
        <dbReference type="PROSITE" id="PS51371"/>
    </source>
</evidence>
<dbReference type="Gene3D" id="1.10.3080.10">
    <property type="entry name" value="Clc chloride channel"/>
    <property type="match status" value="1"/>
</dbReference>
<dbReference type="EMBL" id="FWXF01000008">
    <property type="protein sequence ID" value="SMC23728.1"/>
    <property type="molecule type" value="Genomic_DNA"/>
</dbReference>
<dbReference type="AlphaFoldDB" id="A0A1W1XJQ2"/>
<keyword evidence="2" id="KW-0813">Transport</keyword>
<dbReference type="RefSeq" id="WP_170920497.1">
    <property type="nucleotide sequence ID" value="NZ_FWXF01000008.1"/>
</dbReference>
<keyword evidence="4 11" id="KW-1133">Transmembrane helix</keyword>
<dbReference type="InterPro" id="IPR046342">
    <property type="entry name" value="CBS_dom_sf"/>
</dbReference>
<dbReference type="STRING" id="1121390.SAMN02746041_01823"/>